<proteinExistence type="inferred from homology"/>
<dbReference type="PANTHER" id="PTHR43445:SF3">
    <property type="entry name" value="UDP-N-ACETYLMURAMATE--L-ALANINE LIGASE"/>
    <property type="match status" value="1"/>
</dbReference>
<protein>
    <recommendedName>
        <fullName evidence="3">UDP-N-acetylmuramate--L-alanine ligase</fullName>
        <ecNumber evidence="3">6.3.2.8</ecNumber>
    </recommendedName>
</protein>
<dbReference type="InterPro" id="IPR013221">
    <property type="entry name" value="Mur_ligase_cen"/>
</dbReference>
<evidence type="ECO:0000256" key="3">
    <source>
        <dbReference type="ARBA" id="ARBA00012211"/>
    </source>
</evidence>
<accession>A0AAN8U1K9</accession>
<evidence type="ECO:0000256" key="8">
    <source>
        <dbReference type="ARBA" id="ARBA00047833"/>
    </source>
</evidence>
<evidence type="ECO:0000256" key="1">
    <source>
        <dbReference type="ARBA" id="ARBA00004496"/>
    </source>
</evidence>
<evidence type="ECO:0000256" key="7">
    <source>
        <dbReference type="ARBA" id="ARBA00022840"/>
    </source>
</evidence>
<evidence type="ECO:0000313" key="12">
    <source>
        <dbReference type="EMBL" id="KAK6794526.1"/>
    </source>
</evidence>
<organism evidence="12 13">
    <name type="scientific">Solanum bulbocastanum</name>
    <name type="common">Wild potato</name>
    <dbReference type="NCBI Taxonomy" id="147425"/>
    <lineage>
        <taxon>Eukaryota</taxon>
        <taxon>Viridiplantae</taxon>
        <taxon>Streptophyta</taxon>
        <taxon>Embryophyta</taxon>
        <taxon>Tracheophyta</taxon>
        <taxon>Spermatophyta</taxon>
        <taxon>Magnoliopsida</taxon>
        <taxon>eudicotyledons</taxon>
        <taxon>Gunneridae</taxon>
        <taxon>Pentapetalae</taxon>
        <taxon>asterids</taxon>
        <taxon>lamiids</taxon>
        <taxon>Solanales</taxon>
        <taxon>Solanaceae</taxon>
        <taxon>Solanoideae</taxon>
        <taxon>Solaneae</taxon>
        <taxon>Solanum</taxon>
    </lineage>
</organism>
<keyword evidence="4" id="KW-0963">Cytoplasm</keyword>
<name>A0AAN8U1K9_SOLBU</name>
<dbReference type="SUPFAM" id="SSF53244">
    <property type="entry name" value="MurD-like peptide ligases, peptide-binding domain"/>
    <property type="match status" value="1"/>
</dbReference>
<dbReference type="Proteomes" id="UP001371456">
    <property type="component" value="Unassembled WGS sequence"/>
</dbReference>
<dbReference type="InterPro" id="IPR050061">
    <property type="entry name" value="MurCDEF_pg_biosynth"/>
</dbReference>
<comment type="catalytic activity">
    <reaction evidence="8">
        <text>UDP-N-acetyl-alpha-D-muramate + L-alanine + ATP = UDP-N-acetyl-alpha-D-muramoyl-L-alanine + ADP + phosphate + H(+)</text>
        <dbReference type="Rhea" id="RHEA:23372"/>
        <dbReference type="ChEBI" id="CHEBI:15378"/>
        <dbReference type="ChEBI" id="CHEBI:30616"/>
        <dbReference type="ChEBI" id="CHEBI:43474"/>
        <dbReference type="ChEBI" id="CHEBI:57972"/>
        <dbReference type="ChEBI" id="CHEBI:70757"/>
        <dbReference type="ChEBI" id="CHEBI:83898"/>
        <dbReference type="ChEBI" id="CHEBI:456216"/>
        <dbReference type="EC" id="6.3.2.8"/>
    </reaction>
</comment>
<evidence type="ECO:0000256" key="4">
    <source>
        <dbReference type="ARBA" id="ARBA00022490"/>
    </source>
</evidence>
<dbReference type="GO" id="GO:0005524">
    <property type="term" value="F:ATP binding"/>
    <property type="evidence" value="ECO:0007669"/>
    <property type="project" value="UniProtKB-KW"/>
</dbReference>
<dbReference type="GO" id="GO:0008763">
    <property type="term" value="F:UDP-N-acetylmuramate-L-alanine ligase activity"/>
    <property type="evidence" value="ECO:0007669"/>
    <property type="project" value="UniProtKB-EC"/>
</dbReference>
<evidence type="ECO:0000259" key="9">
    <source>
        <dbReference type="Pfam" id="PF01225"/>
    </source>
</evidence>
<dbReference type="InterPro" id="IPR004101">
    <property type="entry name" value="Mur_ligase_C"/>
</dbReference>
<keyword evidence="13" id="KW-1185">Reference proteome</keyword>
<dbReference type="EMBL" id="JBANQN010000003">
    <property type="protein sequence ID" value="KAK6794526.1"/>
    <property type="molecule type" value="Genomic_DNA"/>
</dbReference>
<gene>
    <name evidence="12" type="ORF">RDI58_007979</name>
</gene>
<evidence type="ECO:0000256" key="2">
    <source>
        <dbReference type="ARBA" id="ARBA00004752"/>
    </source>
</evidence>
<evidence type="ECO:0000313" key="13">
    <source>
        <dbReference type="Proteomes" id="UP001371456"/>
    </source>
</evidence>
<dbReference type="Pfam" id="PF02875">
    <property type="entry name" value="Mur_ligase_C"/>
    <property type="match status" value="1"/>
</dbReference>
<dbReference type="InterPro" id="IPR000713">
    <property type="entry name" value="Mur_ligase_N"/>
</dbReference>
<keyword evidence="7" id="KW-0067">ATP-binding</keyword>
<evidence type="ECO:0000259" key="10">
    <source>
        <dbReference type="Pfam" id="PF02875"/>
    </source>
</evidence>
<feature type="domain" description="Mur ligase C-terminal" evidence="10">
    <location>
        <begin position="436"/>
        <end position="568"/>
    </location>
</feature>
<dbReference type="Pfam" id="PF01225">
    <property type="entry name" value="Mur_ligase"/>
    <property type="match status" value="1"/>
</dbReference>
<keyword evidence="6" id="KW-0547">Nucleotide-binding</keyword>
<sequence>MELSAIMSPANYPEKSCSYSQAITLTKRRQIVQSRKLKYVRTTSTSLKLPPVITDCDNAEVIGARECKGKEWIHFVGVGGCGLSALAALALKQGYEVSGSDIMWSDAMDALREEGARVYIGHSELNLRKNNGLMPDSLVVSSAIRGGNVEILHAESVGIPVYKRGAWLGRITKGYNLIAVSGSHGKIHVMSACVELLRPDKIFGFELYDIYQLRLILEGKTTTASMLAYVLNAMGDDLTAVIGARVPQLAERNIICGTGCNFVLEADEYDCCFLGVTPQIAVVTNVDWEHVDMFQDEEAVKTIFRKFISQIRVGGHLLLCCDSPVACSLVNKTGSGSALPVLHNDAFQISTYGISSCNDWHALSISSNSCGGSDYQLLHKGLHIADISLQMPGVHNVLNSLAVIATISALSTDQKNFLSSIASLKLHLQNFEGVFRRFERIGTVRGCHIYDDYAHHPTEIQAVLQAARQRFPFQELVVIFQPHTYSRLAALKDDFAIAFTNADRVVITEIYEARETNLWKINGHDLAISIVGPPSEFVPSLIQVLEMLVVQISKDPDHETVILTLGAGDITSVGRKLLIELQHKLL</sequence>
<dbReference type="EC" id="6.3.2.8" evidence="3"/>
<keyword evidence="5" id="KW-0436">Ligase</keyword>
<dbReference type="Gene3D" id="3.40.50.720">
    <property type="entry name" value="NAD(P)-binding Rossmann-like Domain"/>
    <property type="match status" value="1"/>
</dbReference>
<dbReference type="InterPro" id="IPR005758">
    <property type="entry name" value="UDP-N-AcMur_Ala_ligase_MurC"/>
</dbReference>
<dbReference type="AlphaFoldDB" id="A0AAN8U1K9"/>
<dbReference type="Pfam" id="PF08245">
    <property type="entry name" value="Mur_ligase_M"/>
    <property type="match status" value="1"/>
</dbReference>
<dbReference type="SUPFAM" id="SSF51984">
    <property type="entry name" value="MurCD N-terminal domain"/>
    <property type="match status" value="1"/>
</dbReference>
<comment type="pathway">
    <text evidence="2">Cell wall biogenesis; peptidoglycan biosynthesis.</text>
</comment>
<dbReference type="Gene3D" id="3.90.190.20">
    <property type="entry name" value="Mur ligase, C-terminal domain"/>
    <property type="match status" value="1"/>
</dbReference>
<evidence type="ECO:0000256" key="6">
    <source>
        <dbReference type="ARBA" id="ARBA00022741"/>
    </source>
</evidence>
<evidence type="ECO:0000259" key="11">
    <source>
        <dbReference type="Pfam" id="PF08245"/>
    </source>
</evidence>
<comment type="caution">
    <text evidence="12">The sequence shown here is derived from an EMBL/GenBank/DDBJ whole genome shotgun (WGS) entry which is preliminary data.</text>
</comment>
<reference evidence="12 13" key="1">
    <citation type="submission" date="2024-02" db="EMBL/GenBank/DDBJ databases">
        <title>de novo genome assembly of Solanum bulbocastanum strain 11H21.</title>
        <authorList>
            <person name="Hosaka A.J."/>
        </authorList>
    </citation>
    <scope>NUCLEOTIDE SEQUENCE [LARGE SCALE GENOMIC DNA]</scope>
    <source>
        <tissue evidence="12">Young leaves</tissue>
    </source>
</reference>
<dbReference type="GO" id="GO:0005737">
    <property type="term" value="C:cytoplasm"/>
    <property type="evidence" value="ECO:0007669"/>
    <property type="project" value="UniProtKB-SubCell"/>
</dbReference>
<dbReference type="InterPro" id="IPR036615">
    <property type="entry name" value="Mur_ligase_C_dom_sf"/>
</dbReference>
<dbReference type="PANTHER" id="PTHR43445">
    <property type="entry name" value="UDP-N-ACETYLMURAMATE--L-ALANINE LIGASE-RELATED"/>
    <property type="match status" value="1"/>
</dbReference>
<dbReference type="InterPro" id="IPR036565">
    <property type="entry name" value="Mur-like_cat_sf"/>
</dbReference>
<feature type="domain" description="Mur ligase N-terminal catalytic" evidence="9">
    <location>
        <begin position="73"/>
        <end position="175"/>
    </location>
</feature>
<dbReference type="HAMAP" id="MF_00046">
    <property type="entry name" value="MurC"/>
    <property type="match status" value="1"/>
</dbReference>
<evidence type="ECO:0000256" key="5">
    <source>
        <dbReference type="ARBA" id="ARBA00022598"/>
    </source>
</evidence>
<dbReference type="SUPFAM" id="SSF53623">
    <property type="entry name" value="MurD-like peptide ligases, catalytic domain"/>
    <property type="match status" value="1"/>
</dbReference>
<feature type="domain" description="Mur ligase central" evidence="11">
    <location>
        <begin position="219"/>
        <end position="406"/>
    </location>
</feature>
<comment type="subcellular location">
    <subcellularLocation>
        <location evidence="1">Cytoplasm</location>
    </subcellularLocation>
</comment>
<dbReference type="Gene3D" id="3.40.1190.10">
    <property type="entry name" value="Mur-like, catalytic domain"/>
    <property type="match status" value="1"/>
</dbReference>